<keyword evidence="2" id="KW-1185">Reference proteome</keyword>
<sequence>MHKRFLKNHKLVKLLWATVLSYALLASYTLKNLTITVRGWYIIWGGDQWLYSKVASVSDELVDSPSKHMPDRF</sequence>
<evidence type="ECO:0000313" key="1">
    <source>
        <dbReference type="EMBL" id="KAK7362039.1"/>
    </source>
</evidence>
<evidence type="ECO:0000313" key="2">
    <source>
        <dbReference type="Proteomes" id="UP001367508"/>
    </source>
</evidence>
<reference evidence="1 2" key="1">
    <citation type="submission" date="2024-01" db="EMBL/GenBank/DDBJ databases">
        <title>The genomes of 5 underutilized Papilionoideae crops provide insights into root nodulation and disease resistanc.</title>
        <authorList>
            <person name="Jiang F."/>
        </authorList>
    </citation>
    <scope>NUCLEOTIDE SEQUENCE [LARGE SCALE GENOMIC DNA]</scope>
    <source>
        <strain evidence="1">LVBAO_FW01</strain>
        <tissue evidence="1">Leaves</tissue>
    </source>
</reference>
<gene>
    <name evidence="1" type="ORF">VNO77_04137</name>
</gene>
<name>A0AAN9MW38_CANGL</name>
<protein>
    <submittedName>
        <fullName evidence="1">Uncharacterized protein</fullName>
    </submittedName>
</protein>
<dbReference type="Proteomes" id="UP001367508">
    <property type="component" value="Unassembled WGS sequence"/>
</dbReference>
<dbReference type="EMBL" id="JAYMYQ010000001">
    <property type="protein sequence ID" value="KAK7362039.1"/>
    <property type="molecule type" value="Genomic_DNA"/>
</dbReference>
<comment type="caution">
    <text evidence="1">The sequence shown here is derived from an EMBL/GenBank/DDBJ whole genome shotgun (WGS) entry which is preliminary data.</text>
</comment>
<proteinExistence type="predicted"/>
<organism evidence="1 2">
    <name type="scientific">Canavalia gladiata</name>
    <name type="common">Sword bean</name>
    <name type="synonym">Dolichos gladiatus</name>
    <dbReference type="NCBI Taxonomy" id="3824"/>
    <lineage>
        <taxon>Eukaryota</taxon>
        <taxon>Viridiplantae</taxon>
        <taxon>Streptophyta</taxon>
        <taxon>Embryophyta</taxon>
        <taxon>Tracheophyta</taxon>
        <taxon>Spermatophyta</taxon>
        <taxon>Magnoliopsida</taxon>
        <taxon>eudicotyledons</taxon>
        <taxon>Gunneridae</taxon>
        <taxon>Pentapetalae</taxon>
        <taxon>rosids</taxon>
        <taxon>fabids</taxon>
        <taxon>Fabales</taxon>
        <taxon>Fabaceae</taxon>
        <taxon>Papilionoideae</taxon>
        <taxon>50 kb inversion clade</taxon>
        <taxon>NPAAA clade</taxon>
        <taxon>indigoferoid/millettioid clade</taxon>
        <taxon>Phaseoleae</taxon>
        <taxon>Canavalia</taxon>
    </lineage>
</organism>
<dbReference type="AlphaFoldDB" id="A0AAN9MW38"/>
<accession>A0AAN9MW38</accession>